<evidence type="ECO:0000313" key="11">
    <source>
        <dbReference type="Proteomes" id="UP000477651"/>
    </source>
</evidence>
<evidence type="ECO:0000256" key="8">
    <source>
        <dbReference type="RuleBase" id="RU363032"/>
    </source>
</evidence>
<keyword evidence="5 8" id="KW-0812">Transmembrane</keyword>
<evidence type="ECO:0000256" key="5">
    <source>
        <dbReference type="ARBA" id="ARBA00022692"/>
    </source>
</evidence>
<keyword evidence="3 8" id="KW-0813">Transport</keyword>
<comment type="caution">
    <text evidence="10">The sequence shown here is derived from an EMBL/GenBank/DDBJ whole genome shotgun (WGS) entry which is preliminary data.</text>
</comment>
<dbReference type="InterPro" id="IPR000515">
    <property type="entry name" value="MetI-like"/>
</dbReference>
<evidence type="ECO:0000313" key="10">
    <source>
        <dbReference type="EMBL" id="NEN75129.1"/>
    </source>
</evidence>
<sequence>MGFDWLFEGANATRLLYGLWLTIKISFISVGLSLVLGTLFGLLMTHHSRFIRFLCRLYLETIRIVPILVWLFVLYFGLSIWTGVHISGEWICIWVFVLWGTGEMGDLVRGSIASIERHQTESARALGLTRWQIFRYIEMPQGLRRVLPGAINLFTRMIKTSSLAALIGVIEVIKVGQQIIENSLFNSPYISLSVYGFIFILYFICCYPLSLWASRLEKKWEN</sequence>
<evidence type="ECO:0000259" key="9">
    <source>
        <dbReference type="PROSITE" id="PS50928"/>
    </source>
</evidence>
<comment type="subcellular location">
    <subcellularLocation>
        <location evidence="1">Cell inner membrane</location>
        <topology evidence="1">Multi-pass membrane protein</topology>
    </subcellularLocation>
    <subcellularLocation>
        <location evidence="8">Cell membrane</location>
        <topology evidence="8">Multi-pass membrane protein</topology>
    </subcellularLocation>
</comment>
<evidence type="ECO:0000256" key="1">
    <source>
        <dbReference type="ARBA" id="ARBA00004429"/>
    </source>
</evidence>
<evidence type="ECO:0000256" key="4">
    <source>
        <dbReference type="ARBA" id="ARBA00022475"/>
    </source>
</evidence>
<dbReference type="InterPro" id="IPR010065">
    <property type="entry name" value="AA_ABC_transptr_permease_3TM"/>
</dbReference>
<dbReference type="Proteomes" id="UP000477651">
    <property type="component" value="Unassembled WGS sequence"/>
</dbReference>
<dbReference type="CDD" id="cd06261">
    <property type="entry name" value="TM_PBP2"/>
    <property type="match status" value="1"/>
</dbReference>
<evidence type="ECO:0000256" key="6">
    <source>
        <dbReference type="ARBA" id="ARBA00022989"/>
    </source>
</evidence>
<feature type="transmembrane region" description="Helical" evidence="8">
    <location>
        <begin position="20"/>
        <end position="45"/>
    </location>
</feature>
<dbReference type="NCBIfam" id="TIGR01726">
    <property type="entry name" value="HEQRo_perm_3TM"/>
    <property type="match status" value="1"/>
</dbReference>
<dbReference type="GO" id="GO:0022857">
    <property type="term" value="F:transmembrane transporter activity"/>
    <property type="evidence" value="ECO:0007669"/>
    <property type="project" value="InterPro"/>
</dbReference>
<feature type="domain" description="ABC transmembrane type-1" evidence="9">
    <location>
        <begin position="19"/>
        <end position="210"/>
    </location>
</feature>
<dbReference type="EMBL" id="JAAGYR010000003">
    <property type="protein sequence ID" value="NEN75129.1"/>
    <property type="molecule type" value="Genomic_DNA"/>
</dbReference>
<dbReference type="InterPro" id="IPR035906">
    <property type="entry name" value="MetI-like_sf"/>
</dbReference>
<proteinExistence type="inferred from homology"/>
<evidence type="ECO:0000256" key="7">
    <source>
        <dbReference type="ARBA" id="ARBA00023136"/>
    </source>
</evidence>
<dbReference type="GO" id="GO:0006865">
    <property type="term" value="P:amino acid transport"/>
    <property type="evidence" value="ECO:0007669"/>
    <property type="project" value="TreeGrafter"/>
</dbReference>
<accession>A0A6L9Y3X1</accession>
<evidence type="ECO:0000256" key="2">
    <source>
        <dbReference type="ARBA" id="ARBA00010072"/>
    </source>
</evidence>
<feature type="transmembrane region" description="Helical" evidence="8">
    <location>
        <begin position="192"/>
        <end position="213"/>
    </location>
</feature>
<keyword evidence="7 8" id="KW-0472">Membrane</keyword>
<protein>
    <submittedName>
        <fullName evidence="10">Amino acid ABC transporter permease</fullName>
    </submittedName>
</protein>
<dbReference type="RefSeq" id="WP_163763876.1">
    <property type="nucleotide sequence ID" value="NZ_JAAGYR010000003.1"/>
</dbReference>
<keyword evidence="6 8" id="KW-1133">Transmembrane helix</keyword>
<comment type="similarity">
    <text evidence="2">Belongs to the binding-protein-dependent transport system permease family. HisMQ subfamily.</text>
</comment>
<dbReference type="GO" id="GO:0043190">
    <property type="term" value="C:ATP-binding cassette (ABC) transporter complex"/>
    <property type="evidence" value="ECO:0007669"/>
    <property type="project" value="InterPro"/>
</dbReference>
<feature type="transmembrane region" description="Helical" evidence="8">
    <location>
        <begin position="57"/>
        <end position="78"/>
    </location>
</feature>
<dbReference type="SUPFAM" id="SSF161098">
    <property type="entry name" value="MetI-like"/>
    <property type="match status" value="1"/>
</dbReference>
<gene>
    <name evidence="10" type="ORF">F9B74_02150</name>
</gene>
<reference evidence="10 11" key="1">
    <citation type="submission" date="2020-02" db="EMBL/GenBank/DDBJ databases">
        <title>Pelistega sp. NLN82 were isolated from wild rodents of the Hainan Island.</title>
        <authorList>
            <person name="Niu N."/>
            <person name="Zhou J."/>
        </authorList>
    </citation>
    <scope>NUCLEOTIDE SEQUENCE [LARGE SCALE GENOMIC DNA]</scope>
    <source>
        <strain evidence="10 11">NLN82</strain>
    </source>
</reference>
<dbReference type="PROSITE" id="PS50928">
    <property type="entry name" value="ABC_TM1"/>
    <property type="match status" value="1"/>
</dbReference>
<keyword evidence="11" id="KW-1185">Reference proteome</keyword>
<name>A0A6L9Y3X1_9BURK</name>
<keyword evidence="4" id="KW-1003">Cell membrane</keyword>
<dbReference type="AlphaFoldDB" id="A0A6L9Y3X1"/>
<dbReference type="Pfam" id="PF00528">
    <property type="entry name" value="BPD_transp_1"/>
    <property type="match status" value="1"/>
</dbReference>
<organism evidence="10 11">
    <name type="scientific">Pelistega ratti</name>
    <dbReference type="NCBI Taxonomy" id="2652177"/>
    <lineage>
        <taxon>Bacteria</taxon>
        <taxon>Pseudomonadati</taxon>
        <taxon>Pseudomonadota</taxon>
        <taxon>Betaproteobacteria</taxon>
        <taxon>Burkholderiales</taxon>
        <taxon>Alcaligenaceae</taxon>
        <taxon>Pelistega</taxon>
    </lineage>
</organism>
<dbReference type="InterPro" id="IPR043429">
    <property type="entry name" value="ArtM/GltK/GlnP/TcyL/YhdX-like"/>
</dbReference>
<dbReference type="PANTHER" id="PTHR30614">
    <property type="entry name" value="MEMBRANE COMPONENT OF AMINO ACID ABC TRANSPORTER"/>
    <property type="match status" value="1"/>
</dbReference>
<dbReference type="Gene3D" id="1.10.3720.10">
    <property type="entry name" value="MetI-like"/>
    <property type="match status" value="1"/>
</dbReference>
<evidence type="ECO:0000256" key="3">
    <source>
        <dbReference type="ARBA" id="ARBA00022448"/>
    </source>
</evidence>
<dbReference type="PANTHER" id="PTHR30614:SF36">
    <property type="entry name" value="ABC TRANSPORTER MEMBRANE-SPANNING PERMEASE-GLUTAMINE TRANSPORT"/>
    <property type="match status" value="1"/>
</dbReference>